<keyword evidence="3" id="KW-1185">Reference proteome</keyword>
<gene>
    <name evidence="2" type="ORF">DFH08DRAFT_291292</name>
</gene>
<name>A0AAD6ZQZ7_9AGAR</name>
<dbReference type="EMBL" id="JARIHO010000032">
    <property type="protein sequence ID" value="KAJ7334695.1"/>
    <property type="molecule type" value="Genomic_DNA"/>
</dbReference>
<dbReference type="AlphaFoldDB" id="A0AAD6ZQZ7"/>
<evidence type="ECO:0000313" key="3">
    <source>
        <dbReference type="Proteomes" id="UP001218218"/>
    </source>
</evidence>
<protein>
    <submittedName>
        <fullName evidence="2">Uncharacterized protein</fullName>
    </submittedName>
</protein>
<feature type="region of interest" description="Disordered" evidence="1">
    <location>
        <begin position="59"/>
        <end position="124"/>
    </location>
</feature>
<comment type="caution">
    <text evidence="2">The sequence shown here is derived from an EMBL/GenBank/DDBJ whole genome shotgun (WGS) entry which is preliminary data.</text>
</comment>
<accession>A0AAD6ZQZ7</accession>
<sequence>MEKKHEYFMDVIAKRRSGFEAERDRAQKAILEHHKSVLENFDQMTKLLQPNPFPITYQDLTPAPVPTTSLLLPAQRSPKTPQHDASVPAKRPRPESGPIPKSQSDTSAAKRAEARAHGEWPSSLETRYSLHCRGRLLSQAPAQGAQLSVPQPQ</sequence>
<dbReference type="Proteomes" id="UP001218218">
    <property type="component" value="Unassembled WGS sequence"/>
</dbReference>
<feature type="compositionally biased region" description="Basic and acidic residues" evidence="1">
    <location>
        <begin position="108"/>
        <end position="118"/>
    </location>
</feature>
<organism evidence="2 3">
    <name type="scientific">Mycena albidolilacea</name>
    <dbReference type="NCBI Taxonomy" id="1033008"/>
    <lineage>
        <taxon>Eukaryota</taxon>
        <taxon>Fungi</taxon>
        <taxon>Dikarya</taxon>
        <taxon>Basidiomycota</taxon>
        <taxon>Agaricomycotina</taxon>
        <taxon>Agaricomycetes</taxon>
        <taxon>Agaricomycetidae</taxon>
        <taxon>Agaricales</taxon>
        <taxon>Marasmiineae</taxon>
        <taxon>Mycenaceae</taxon>
        <taxon>Mycena</taxon>
    </lineage>
</organism>
<evidence type="ECO:0000313" key="2">
    <source>
        <dbReference type="EMBL" id="KAJ7334695.1"/>
    </source>
</evidence>
<proteinExistence type="predicted"/>
<reference evidence="2" key="1">
    <citation type="submission" date="2023-03" db="EMBL/GenBank/DDBJ databases">
        <title>Massive genome expansion in bonnet fungi (Mycena s.s.) driven by repeated elements and novel gene families across ecological guilds.</title>
        <authorList>
            <consortium name="Lawrence Berkeley National Laboratory"/>
            <person name="Harder C.B."/>
            <person name="Miyauchi S."/>
            <person name="Viragh M."/>
            <person name="Kuo A."/>
            <person name="Thoen E."/>
            <person name="Andreopoulos B."/>
            <person name="Lu D."/>
            <person name="Skrede I."/>
            <person name="Drula E."/>
            <person name="Henrissat B."/>
            <person name="Morin E."/>
            <person name="Kohler A."/>
            <person name="Barry K."/>
            <person name="LaButti K."/>
            <person name="Morin E."/>
            <person name="Salamov A."/>
            <person name="Lipzen A."/>
            <person name="Mereny Z."/>
            <person name="Hegedus B."/>
            <person name="Baldrian P."/>
            <person name="Stursova M."/>
            <person name="Weitz H."/>
            <person name="Taylor A."/>
            <person name="Grigoriev I.V."/>
            <person name="Nagy L.G."/>
            <person name="Martin F."/>
            <person name="Kauserud H."/>
        </authorList>
    </citation>
    <scope>NUCLEOTIDE SEQUENCE</scope>
    <source>
        <strain evidence="2">CBHHK002</strain>
    </source>
</reference>
<evidence type="ECO:0000256" key="1">
    <source>
        <dbReference type="SAM" id="MobiDB-lite"/>
    </source>
</evidence>